<evidence type="ECO:0000256" key="2">
    <source>
        <dbReference type="ARBA" id="ARBA00022748"/>
    </source>
</evidence>
<dbReference type="InterPro" id="IPR000866">
    <property type="entry name" value="AhpC/TSA"/>
</dbReference>
<feature type="domain" description="Thioredoxin" evidence="6">
    <location>
        <begin position="219"/>
        <end position="359"/>
    </location>
</feature>
<dbReference type="PROSITE" id="PS51352">
    <property type="entry name" value="THIOREDOXIN_2"/>
    <property type="match status" value="1"/>
</dbReference>
<dbReference type="PANTHER" id="PTHR42852:SF6">
    <property type="entry name" value="THIOL:DISULFIDE INTERCHANGE PROTEIN DSBE"/>
    <property type="match status" value="1"/>
</dbReference>
<evidence type="ECO:0000256" key="5">
    <source>
        <dbReference type="SAM" id="SignalP"/>
    </source>
</evidence>
<organism evidence="7 8">
    <name type="scientific">Hymenobacter cavernae</name>
    <dbReference type="NCBI Taxonomy" id="2044852"/>
    <lineage>
        <taxon>Bacteria</taxon>
        <taxon>Pseudomonadati</taxon>
        <taxon>Bacteroidota</taxon>
        <taxon>Cytophagia</taxon>
        <taxon>Cytophagales</taxon>
        <taxon>Hymenobacteraceae</taxon>
        <taxon>Hymenobacter</taxon>
    </lineage>
</organism>
<protein>
    <submittedName>
        <fullName evidence="7">Thiol:disulfide interchange protein</fullName>
    </submittedName>
</protein>
<dbReference type="PROSITE" id="PS00194">
    <property type="entry name" value="THIOREDOXIN_1"/>
    <property type="match status" value="1"/>
</dbReference>
<evidence type="ECO:0000259" key="6">
    <source>
        <dbReference type="PROSITE" id="PS51352"/>
    </source>
</evidence>
<dbReference type="PANTHER" id="PTHR42852">
    <property type="entry name" value="THIOL:DISULFIDE INTERCHANGE PROTEIN DSBE"/>
    <property type="match status" value="1"/>
</dbReference>
<keyword evidence="5" id="KW-0732">Signal</keyword>
<comment type="subcellular location">
    <subcellularLocation>
        <location evidence="1">Cell envelope</location>
    </subcellularLocation>
</comment>
<dbReference type="EMBL" id="BMHT01000006">
    <property type="protein sequence ID" value="GGF20766.1"/>
    <property type="molecule type" value="Genomic_DNA"/>
</dbReference>
<evidence type="ECO:0000256" key="4">
    <source>
        <dbReference type="ARBA" id="ARBA00023284"/>
    </source>
</evidence>
<dbReference type="InterPro" id="IPR013766">
    <property type="entry name" value="Thioredoxin_domain"/>
</dbReference>
<keyword evidence="4" id="KW-0676">Redox-active center</keyword>
<dbReference type="CDD" id="cd02966">
    <property type="entry name" value="TlpA_like_family"/>
    <property type="match status" value="1"/>
</dbReference>
<dbReference type="Proteomes" id="UP000632273">
    <property type="component" value="Unassembled WGS sequence"/>
</dbReference>
<proteinExistence type="predicted"/>
<dbReference type="InterPro" id="IPR050553">
    <property type="entry name" value="Thioredoxin_ResA/DsbE_sf"/>
</dbReference>
<accession>A0ABQ1UMT8</accession>
<evidence type="ECO:0000256" key="1">
    <source>
        <dbReference type="ARBA" id="ARBA00004196"/>
    </source>
</evidence>
<dbReference type="RefSeq" id="WP_188815373.1">
    <property type="nucleotide sequence ID" value="NZ_BMHT01000006.1"/>
</dbReference>
<dbReference type="InterPro" id="IPR017937">
    <property type="entry name" value="Thioredoxin_CS"/>
</dbReference>
<reference evidence="8" key="1">
    <citation type="journal article" date="2019" name="Int. J. Syst. Evol. Microbiol.">
        <title>The Global Catalogue of Microorganisms (GCM) 10K type strain sequencing project: providing services to taxonomists for standard genome sequencing and annotation.</title>
        <authorList>
            <consortium name="The Broad Institute Genomics Platform"/>
            <consortium name="The Broad Institute Genome Sequencing Center for Infectious Disease"/>
            <person name="Wu L."/>
            <person name="Ma J."/>
        </authorList>
    </citation>
    <scope>NUCLEOTIDE SEQUENCE [LARGE SCALE GENOMIC DNA]</scope>
    <source>
        <strain evidence="8">CGMCC 1.15197</strain>
    </source>
</reference>
<keyword evidence="8" id="KW-1185">Reference proteome</keyword>
<sequence length="359" mass="39722">MNKILLSWLLLAPSLAFAQESTPFVVRGTVGKLNQPAKVYLVYGPEVLDSATLQNGHFELRDRTQWSHSADLVLERQGKLRQSGVGPFSSERVRLFLSSEPVTVTSADSLPKARVTGGPQLAAYQRIEAALQPFTGRFRAARTQPEMAAVQKEYVQSCLALVKANPTAWASLSLLQQLRPVEQPEYAVVGPLYEALSPELKSSPSGRMYGELVRGLKATTVGSEAPGFTLPTPEGKSVSLREYRGQYVLVDFWASWCGPCRQEYPVLLRAYSKYKGRNFAILGVSLDEEKTRAKWVKAIADDHLTWTQVSDLQGFQSAVAKRYGIQSIPQNFLLDPTGRIVATNLHGEELQTKLAQLLK</sequence>
<dbReference type="Gene3D" id="3.40.30.10">
    <property type="entry name" value="Glutaredoxin"/>
    <property type="match status" value="1"/>
</dbReference>
<keyword evidence="3" id="KW-1015">Disulfide bond</keyword>
<feature type="chain" id="PRO_5047281983" evidence="5">
    <location>
        <begin position="19"/>
        <end position="359"/>
    </location>
</feature>
<feature type="signal peptide" evidence="5">
    <location>
        <begin position="1"/>
        <end position="18"/>
    </location>
</feature>
<gene>
    <name evidence="7" type="ORF">GCM10011383_35570</name>
</gene>
<dbReference type="InterPro" id="IPR036249">
    <property type="entry name" value="Thioredoxin-like_sf"/>
</dbReference>
<comment type="caution">
    <text evidence="7">The sequence shown here is derived from an EMBL/GenBank/DDBJ whole genome shotgun (WGS) entry which is preliminary data.</text>
</comment>
<dbReference type="InterPro" id="IPR025380">
    <property type="entry name" value="DUF4369"/>
</dbReference>
<dbReference type="SUPFAM" id="SSF52833">
    <property type="entry name" value="Thioredoxin-like"/>
    <property type="match status" value="1"/>
</dbReference>
<name>A0ABQ1UMT8_9BACT</name>
<dbReference type="Pfam" id="PF00578">
    <property type="entry name" value="AhpC-TSA"/>
    <property type="match status" value="1"/>
</dbReference>
<evidence type="ECO:0000313" key="7">
    <source>
        <dbReference type="EMBL" id="GGF20766.1"/>
    </source>
</evidence>
<dbReference type="Pfam" id="PF14289">
    <property type="entry name" value="DUF4369"/>
    <property type="match status" value="1"/>
</dbReference>
<evidence type="ECO:0000313" key="8">
    <source>
        <dbReference type="Proteomes" id="UP000632273"/>
    </source>
</evidence>
<evidence type="ECO:0000256" key="3">
    <source>
        <dbReference type="ARBA" id="ARBA00023157"/>
    </source>
</evidence>
<keyword evidence="2" id="KW-0201">Cytochrome c-type biogenesis</keyword>